<dbReference type="Proteomes" id="UP001304419">
    <property type="component" value="Chromosome 1"/>
</dbReference>
<proteinExistence type="predicted"/>
<gene>
    <name evidence="2" type="ORF">F9Y85_07790</name>
    <name evidence="3" type="ORF">R5H13_09155</name>
</gene>
<accession>A0A8I2KPY6</accession>
<organism evidence="2 4">
    <name type="scientific">Pseudoalteromonas maricaloris</name>
    <dbReference type="NCBI Taxonomy" id="184924"/>
    <lineage>
        <taxon>Bacteria</taxon>
        <taxon>Pseudomonadati</taxon>
        <taxon>Pseudomonadota</taxon>
        <taxon>Gammaproteobacteria</taxon>
        <taxon>Alteromonadales</taxon>
        <taxon>Pseudoalteromonadaceae</taxon>
        <taxon>Pseudoalteromonas</taxon>
    </lineage>
</organism>
<dbReference type="EMBL" id="CP137578">
    <property type="protein sequence ID" value="WOX30408.1"/>
    <property type="molecule type" value="Genomic_DNA"/>
</dbReference>
<feature type="transmembrane region" description="Helical" evidence="1">
    <location>
        <begin position="57"/>
        <end position="78"/>
    </location>
</feature>
<evidence type="ECO:0000313" key="2">
    <source>
        <dbReference type="EMBL" id="NLR21217.1"/>
    </source>
</evidence>
<protein>
    <submittedName>
        <fullName evidence="2">Uncharacterized protein</fullName>
    </submittedName>
</protein>
<name>A0A8I2KPY6_9GAMM</name>
<sequence>MKVLTRACYFNRCFNAENFYGGLSRERFGLAFYIMFMKRKEEDRKNRFIFIHAPQDWSFYIFALPCFVSALMWFALFGKLIAYLFMGDDFYWPALIALPIYSIFFVNLLGYLKSFKPKKGVCLNRVEQTVSFAWKIDGEKDIPSGANLSFNWEDIVCKQKQNVGSVGSMVSVLELSHHNLESFPNAKMTLPLGLDNTSMPINNYLMWEYIVRYMDISKPLPDSPEFELFRELDPLTAKLDEKNKRPNRFWTQFSLEQQREIEEQIFQEALKFDWSEGKVQPEITKPWEVWTPDPKRPPKPRGMFTMIMLQLVFCYPE</sequence>
<evidence type="ECO:0000313" key="4">
    <source>
        <dbReference type="Proteomes" id="UP000646877"/>
    </source>
</evidence>
<evidence type="ECO:0000256" key="1">
    <source>
        <dbReference type="SAM" id="Phobius"/>
    </source>
</evidence>
<evidence type="ECO:0000313" key="5">
    <source>
        <dbReference type="Proteomes" id="UP001304419"/>
    </source>
</evidence>
<reference evidence="3 5" key="2">
    <citation type="submission" date="2023-10" db="EMBL/GenBank/DDBJ databases">
        <title>To unveil natural product biosynthetic capacity in Pseudoalteromonas.</title>
        <authorList>
            <person name="Wang J."/>
        </authorList>
    </citation>
    <scope>NUCLEOTIDE SEQUENCE [LARGE SCALE GENOMIC DNA]</scope>
    <source>
        <strain evidence="3 5">DSM 15914</strain>
    </source>
</reference>
<keyword evidence="1" id="KW-1133">Transmembrane helix</keyword>
<evidence type="ECO:0000313" key="3">
    <source>
        <dbReference type="EMBL" id="WOX30408.1"/>
    </source>
</evidence>
<reference evidence="2" key="1">
    <citation type="submission" date="2019-10" db="EMBL/GenBank/DDBJ databases">
        <authorList>
            <person name="Paulsen S."/>
        </authorList>
    </citation>
    <scope>NUCLEOTIDE SEQUENCE</scope>
    <source>
        <strain evidence="2">LMG 19692</strain>
    </source>
</reference>
<keyword evidence="1" id="KW-0812">Transmembrane</keyword>
<dbReference type="RefSeq" id="WP_193521750.1">
    <property type="nucleotide sequence ID" value="NZ_CBCSDF010000001.1"/>
</dbReference>
<keyword evidence="1" id="KW-0472">Membrane</keyword>
<dbReference type="Proteomes" id="UP000646877">
    <property type="component" value="Unassembled WGS sequence"/>
</dbReference>
<dbReference type="EMBL" id="WEIA01000004">
    <property type="protein sequence ID" value="NLR21217.1"/>
    <property type="molecule type" value="Genomic_DNA"/>
</dbReference>
<keyword evidence="5" id="KW-1185">Reference proteome</keyword>
<feature type="transmembrane region" description="Helical" evidence="1">
    <location>
        <begin position="90"/>
        <end position="109"/>
    </location>
</feature>
<dbReference type="AlphaFoldDB" id="A0A8I2KPY6"/>